<keyword evidence="1" id="KW-0596">Phosphopantetheine</keyword>
<dbReference type="Pfam" id="PF00501">
    <property type="entry name" value="AMP-binding"/>
    <property type="match status" value="1"/>
</dbReference>
<dbReference type="GO" id="GO:0044550">
    <property type="term" value="P:secondary metabolite biosynthetic process"/>
    <property type="evidence" value="ECO:0007669"/>
    <property type="project" value="TreeGrafter"/>
</dbReference>
<dbReference type="PANTHER" id="PTHR45527">
    <property type="entry name" value="NONRIBOSOMAL PEPTIDE SYNTHETASE"/>
    <property type="match status" value="1"/>
</dbReference>
<dbReference type="InterPro" id="IPR025110">
    <property type="entry name" value="AMP-bd_C"/>
</dbReference>
<dbReference type="FunFam" id="1.10.1200.10:FF:000016">
    <property type="entry name" value="Non-ribosomal peptide synthase"/>
    <property type="match status" value="1"/>
</dbReference>
<dbReference type="GO" id="GO:0031177">
    <property type="term" value="F:phosphopantetheine binding"/>
    <property type="evidence" value="ECO:0007669"/>
    <property type="project" value="InterPro"/>
</dbReference>
<dbReference type="SUPFAM" id="SSF47336">
    <property type="entry name" value="ACP-like"/>
    <property type="match status" value="1"/>
</dbReference>
<name>A0A840C655_9HYPH</name>
<dbReference type="InterPro" id="IPR020806">
    <property type="entry name" value="PKS_PP-bd"/>
</dbReference>
<dbReference type="Pfam" id="PF00975">
    <property type="entry name" value="Thioesterase"/>
    <property type="match status" value="1"/>
</dbReference>
<dbReference type="PROSITE" id="PS00012">
    <property type="entry name" value="PHOSPHOPANTETHEINE"/>
    <property type="match status" value="1"/>
</dbReference>
<dbReference type="InterPro" id="IPR010071">
    <property type="entry name" value="AA_adenyl_dom"/>
</dbReference>
<dbReference type="InterPro" id="IPR020845">
    <property type="entry name" value="AMP-binding_CS"/>
</dbReference>
<gene>
    <name evidence="4" type="ORF">GGR16_003433</name>
</gene>
<dbReference type="InterPro" id="IPR036736">
    <property type="entry name" value="ACP-like_sf"/>
</dbReference>
<keyword evidence="2" id="KW-0597">Phosphoprotein</keyword>
<dbReference type="PROSITE" id="PS50075">
    <property type="entry name" value="CARRIER"/>
    <property type="match status" value="1"/>
</dbReference>
<evidence type="ECO:0000256" key="2">
    <source>
        <dbReference type="ARBA" id="ARBA00022553"/>
    </source>
</evidence>
<dbReference type="InterPro" id="IPR045851">
    <property type="entry name" value="AMP-bd_C_sf"/>
</dbReference>
<dbReference type="Gene3D" id="2.30.38.10">
    <property type="entry name" value="Luciferase, Domain 3"/>
    <property type="match status" value="1"/>
</dbReference>
<dbReference type="Gene3D" id="3.90.820.10">
    <property type="entry name" value="Structural Genomics, Unknown Function 30-nov-00 1gh9 Mol_id"/>
    <property type="match status" value="1"/>
</dbReference>
<feature type="domain" description="Carrier" evidence="3">
    <location>
        <begin position="592"/>
        <end position="668"/>
    </location>
</feature>
<comment type="caution">
    <text evidence="4">The sequence shown here is derived from an EMBL/GenBank/DDBJ whole genome shotgun (WGS) entry which is preliminary data.</text>
</comment>
<dbReference type="InterPro" id="IPR000873">
    <property type="entry name" value="AMP-dep_synth/lig_dom"/>
</dbReference>
<proteinExistence type="predicted"/>
<dbReference type="AlphaFoldDB" id="A0A840C655"/>
<accession>A0A840C655</accession>
<dbReference type="SUPFAM" id="SSF53474">
    <property type="entry name" value="alpha/beta-Hydrolases"/>
    <property type="match status" value="1"/>
</dbReference>
<dbReference type="SMART" id="SM00823">
    <property type="entry name" value="PKS_PP"/>
    <property type="match status" value="1"/>
</dbReference>
<dbReference type="CDD" id="cd17649">
    <property type="entry name" value="A_NRPS_PvdJ-like"/>
    <property type="match status" value="1"/>
</dbReference>
<protein>
    <submittedName>
        <fullName evidence="4">Amino acid adenylation domain-containing protein</fullName>
    </submittedName>
</protein>
<dbReference type="InterPro" id="IPR006162">
    <property type="entry name" value="Ppantetheine_attach_site"/>
</dbReference>
<dbReference type="FunFam" id="3.40.50.980:FF:000001">
    <property type="entry name" value="Non-ribosomal peptide synthetase"/>
    <property type="match status" value="1"/>
</dbReference>
<dbReference type="PROSITE" id="PS00455">
    <property type="entry name" value="AMP_BINDING"/>
    <property type="match status" value="1"/>
</dbReference>
<dbReference type="Pfam" id="PF13193">
    <property type="entry name" value="AMP-binding_C"/>
    <property type="match status" value="1"/>
</dbReference>
<evidence type="ECO:0000313" key="5">
    <source>
        <dbReference type="Proteomes" id="UP000577362"/>
    </source>
</evidence>
<dbReference type="InterPro" id="IPR038020">
    <property type="entry name" value="MbtH-like_sf"/>
</dbReference>
<sequence length="955" mass="102264">MAIDDEGTNFDVVVNGEGQFSLWPAGRALPDGWRTAGFSGPRAACLAHVDTVWRDMRPARLAAFLAAGGDEARATLAWGGCHGAGAPVHSLIAGHARARPDAPAVIQNSGETSFAALESRANRLARHLLALGLAAEDRVGVALPRSAEMIAAFLAVLKAGGAFVPVDPDHPAERIAHVLSDAGVDILLTTRDLAARLPPLPGASIVACDGLPLSGLDDSDPGIAVHPGQLAYLVYTSGSTGRPKGVAVAHGPLAAHCLATGELYDMTPQSRELHFLSVSFDGAHERWMVPLAFGGAIVLRDQALWSAAETLGAMARHGVTNAGFPPRYLHLVAEWALETGEAPPVRLYSFGGEGMSPATFELVKRALKPQWLINGYGPTEAVISPLAWKVPASATFSGAYAPIGQGVGPRSTYVLDDDLMPVADGEAGELFIGGEGLARGYHGRPGGTAERFLPDPFTGGGGRMYRTGDVVRRRADGVIDYLGRRDQQVKLRGFRIELGEVEAQLAELDGVSAAAAALREAPGGTMLVGYVVPAAGATIDPAALRATLAARLPGYMVPSRILIIDRLPFTPNGKLDRDALPQPQAHVVPIRPPRTPLEADIAGIWREVLGLAAVGIDENFFELGGNSLSALRVLARLSRLLPGRSVTIAQIFNHQTVEALAAALASGTAEEHAVVHMRRTGSRPMLYCFPGLLVSTREYAGLVEHLGPDQPATAFICYSLTEDKARTVSVEELAGRYADYIRRTSGGACTLLGWSWGGILAYETARRLAGEVDLTFVGMLDVCALDAEFAIDAEVSLTEDERTGIERRIAAWLPRTRMRADWEGLIARMDAEVYTRFLAYVLNSPEDLPLDGPDIGSREHIFWTLIENAMIFRNYRLEPSDLPIRAWIAEKSIERGFRLVDWRDYSSRVEAVTLVPDTDHLDIVTAAAFHASFAEQLDASLRSRLPAPRPLAAAR</sequence>
<dbReference type="InterPro" id="IPR005153">
    <property type="entry name" value="MbtH-like_dom"/>
</dbReference>
<keyword evidence="5" id="KW-1185">Reference proteome</keyword>
<organism evidence="4 5">
    <name type="scientific">Chelatococcus caeni</name>
    <dbReference type="NCBI Taxonomy" id="1348468"/>
    <lineage>
        <taxon>Bacteria</taxon>
        <taxon>Pseudomonadati</taxon>
        <taxon>Pseudomonadota</taxon>
        <taxon>Alphaproteobacteria</taxon>
        <taxon>Hyphomicrobiales</taxon>
        <taxon>Chelatococcaceae</taxon>
        <taxon>Chelatococcus</taxon>
    </lineage>
</organism>
<dbReference type="Pfam" id="PF03621">
    <property type="entry name" value="MbtH"/>
    <property type="match status" value="1"/>
</dbReference>
<evidence type="ECO:0000259" key="3">
    <source>
        <dbReference type="PROSITE" id="PS50075"/>
    </source>
</evidence>
<evidence type="ECO:0000256" key="1">
    <source>
        <dbReference type="ARBA" id="ARBA00022450"/>
    </source>
</evidence>
<dbReference type="GO" id="GO:0005737">
    <property type="term" value="C:cytoplasm"/>
    <property type="evidence" value="ECO:0007669"/>
    <property type="project" value="TreeGrafter"/>
</dbReference>
<dbReference type="FunFam" id="3.30.300.30:FF:000010">
    <property type="entry name" value="Enterobactin synthetase component F"/>
    <property type="match status" value="1"/>
</dbReference>
<dbReference type="Gene3D" id="3.40.50.980">
    <property type="match status" value="2"/>
</dbReference>
<dbReference type="InterPro" id="IPR029058">
    <property type="entry name" value="AB_hydrolase_fold"/>
</dbReference>
<dbReference type="RefSeq" id="WP_183317356.1">
    <property type="nucleotide sequence ID" value="NZ_JACIEN010000004.1"/>
</dbReference>
<dbReference type="GO" id="GO:0072330">
    <property type="term" value="P:monocarboxylic acid biosynthetic process"/>
    <property type="evidence" value="ECO:0007669"/>
    <property type="project" value="UniProtKB-ARBA"/>
</dbReference>
<dbReference type="Gene3D" id="3.40.50.1820">
    <property type="entry name" value="alpha/beta hydrolase"/>
    <property type="match status" value="1"/>
</dbReference>
<dbReference type="PANTHER" id="PTHR45527:SF1">
    <property type="entry name" value="FATTY ACID SYNTHASE"/>
    <property type="match status" value="1"/>
</dbReference>
<dbReference type="SMART" id="SM00923">
    <property type="entry name" value="MbtH"/>
    <property type="match status" value="1"/>
</dbReference>
<dbReference type="InterPro" id="IPR009081">
    <property type="entry name" value="PP-bd_ACP"/>
</dbReference>
<evidence type="ECO:0000313" key="4">
    <source>
        <dbReference type="EMBL" id="MBB4018386.1"/>
    </source>
</evidence>
<dbReference type="Pfam" id="PF00550">
    <property type="entry name" value="PP-binding"/>
    <property type="match status" value="1"/>
</dbReference>
<reference evidence="4 5" key="1">
    <citation type="submission" date="2020-08" db="EMBL/GenBank/DDBJ databases">
        <title>Genomic Encyclopedia of Type Strains, Phase IV (KMG-IV): sequencing the most valuable type-strain genomes for metagenomic binning, comparative biology and taxonomic classification.</title>
        <authorList>
            <person name="Goeker M."/>
        </authorList>
    </citation>
    <scope>NUCLEOTIDE SEQUENCE [LARGE SCALE GENOMIC DNA]</scope>
    <source>
        <strain evidence="4 5">DSM 103737</strain>
    </source>
</reference>
<dbReference type="Gene3D" id="1.10.1200.10">
    <property type="entry name" value="ACP-like"/>
    <property type="match status" value="1"/>
</dbReference>
<dbReference type="GO" id="GO:0043041">
    <property type="term" value="P:amino acid activation for nonribosomal peptide biosynthetic process"/>
    <property type="evidence" value="ECO:0007669"/>
    <property type="project" value="TreeGrafter"/>
</dbReference>
<dbReference type="NCBIfam" id="TIGR01733">
    <property type="entry name" value="AA-adenyl-dom"/>
    <property type="match status" value="1"/>
</dbReference>
<dbReference type="EMBL" id="JACIEN010000004">
    <property type="protein sequence ID" value="MBB4018386.1"/>
    <property type="molecule type" value="Genomic_DNA"/>
</dbReference>
<dbReference type="Gene3D" id="3.30.300.30">
    <property type="match status" value="1"/>
</dbReference>
<dbReference type="InterPro" id="IPR001031">
    <property type="entry name" value="Thioesterase"/>
</dbReference>
<dbReference type="SUPFAM" id="SSF160582">
    <property type="entry name" value="MbtH-like"/>
    <property type="match status" value="1"/>
</dbReference>
<dbReference type="SUPFAM" id="SSF56801">
    <property type="entry name" value="Acetyl-CoA synthetase-like"/>
    <property type="match status" value="1"/>
</dbReference>
<dbReference type="Proteomes" id="UP000577362">
    <property type="component" value="Unassembled WGS sequence"/>
</dbReference>